<dbReference type="RefSeq" id="WP_139238233.1">
    <property type="nucleotide sequence ID" value="NZ_FOLM01000001.1"/>
</dbReference>
<protein>
    <submittedName>
        <fullName evidence="3">Uncharacterized protein</fullName>
    </submittedName>
</protein>
<keyword evidence="2" id="KW-1133">Transmembrane helix</keyword>
<feature type="compositionally biased region" description="Gly residues" evidence="1">
    <location>
        <begin position="1"/>
        <end position="10"/>
    </location>
</feature>
<sequence>MSAMSGGGGPAVLERPARAPDGGGPAARRGRRFDPARFLLGLCMLLLAAGFTARAAGWAEVPLLVLVAALPLALLLTAAVALTTHGLRRRADRRRRGAPPPRDC</sequence>
<dbReference type="EMBL" id="FOLM01000001">
    <property type="protein sequence ID" value="SFB84490.1"/>
    <property type="molecule type" value="Genomic_DNA"/>
</dbReference>
<gene>
    <name evidence="3" type="ORF">SAMN05421773_101233</name>
</gene>
<organism evidence="3 4">
    <name type="scientific">Streptomyces aidingensis</name>
    <dbReference type="NCBI Taxonomy" id="910347"/>
    <lineage>
        <taxon>Bacteria</taxon>
        <taxon>Bacillati</taxon>
        <taxon>Actinomycetota</taxon>
        <taxon>Actinomycetes</taxon>
        <taxon>Kitasatosporales</taxon>
        <taxon>Streptomycetaceae</taxon>
        <taxon>Streptomyces</taxon>
    </lineage>
</organism>
<keyword evidence="2" id="KW-0812">Transmembrane</keyword>
<feature type="transmembrane region" description="Helical" evidence="2">
    <location>
        <begin position="63"/>
        <end position="87"/>
    </location>
</feature>
<evidence type="ECO:0000313" key="4">
    <source>
        <dbReference type="Proteomes" id="UP000199207"/>
    </source>
</evidence>
<feature type="transmembrane region" description="Helical" evidence="2">
    <location>
        <begin position="38"/>
        <end position="57"/>
    </location>
</feature>
<evidence type="ECO:0000256" key="1">
    <source>
        <dbReference type="SAM" id="MobiDB-lite"/>
    </source>
</evidence>
<feature type="region of interest" description="Disordered" evidence="1">
    <location>
        <begin position="1"/>
        <end position="30"/>
    </location>
</feature>
<accession>A0A1I1EHN1</accession>
<name>A0A1I1EHN1_9ACTN</name>
<dbReference type="AlphaFoldDB" id="A0A1I1EHN1"/>
<dbReference type="STRING" id="910347.SAMN05421773_101233"/>
<keyword evidence="4" id="KW-1185">Reference proteome</keyword>
<evidence type="ECO:0000256" key="2">
    <source>
        <dbReference type="SAM" id="Phobius"/>
    </source>
</evidence>
<evidence type="ECO:0000313" key="3">
    <source>
        <dbReference type="EMBL" id="SFB84490.1"/>
    </source>
</evidence>
<keyword evidence="2" id="KW-0472">Membrane</keyword>
<proteinExistence type="predicted"/>
<reference evidence="3 4" key="1">
    <citation type="submission" date="2016-10" db="EMBL/GenBank/DDBJ databases">
        <authorList>
            <person name="de Groot N.N."/>
        </authorList>
    </citation>
    <scope>NUCLEOTIDE SEQUENCE [LARGE SCALE GENOMIC DNA]</scope>
    <source>
        <strain evidence="3 4">CGMCC 4.5739</strain>
    </source>
</reference>
<dbReference type="Proteomes" id="UP000199207">
    <property type="component" value="Unassembled WGS sequence"/>
</dbReference>